<evidence type="ECO:0000313" key="4">
    <source>
        <dbReference type="Proteomes" id="UP000663193"/>
    </source>
</evidence>
<dbReference type="InterPro" id="IPR000253">
    <property type="entry name" value="FHA_dom"/>
</dbReference>
<evidence type="ECO:0000313" key="3">
    <source>
        <dbReference type="EMBL" id="QRD02669.1"/>
    </source>
</evidence>
<accession>A0A7U2FCD5</accession>
<name>A0A7U2FCD5_PHANO</name>
<organism evidence="3 4">
    <name type="scientific">Phaeosphaeria nodorum (strain SN15 / ATCC MYA-4574 / FGSC 10173)</name>
    <name type="common">Glume blotch fungus</name>
    <name type="synonym">Parastagonospora nodorum</name>
    <dbReference type="NCBI Taxonomy" id="321614"/>
    <lineage>
        <taxon>Eukaryota</taxon>
        <taxon>Fungi</taxon>
        <taxon>Dikarya</taxon>
        <taxon>Ascomycota</taxon>
        <taxon>Pezizomycotina</taxon>
        <taxon>Dothideomycetes</taxon>
        <taxon>Pleosporomycetidae</taxon>
        <taxon>Pleosporales</taxon>
        <taxon>Pleosporineae</taxon>
        <taxon>Phaeosphaeriaceae</taxon>
        <taxon>Parastagonospora</taxon>
    </lineage>
</organism>
<evidence type="ECO:0000256" key="1">
    <source>
        <dbReference type="SAM" id="MobiDB-lite"/>
    </source>
</evidence>
<feature type="compositionally biased region" description="Basic and acidic residues" evidence="1">
    <location>
        <begin position="202"/>
        <end position="212"/>
    </location>
</feature>
<dbReference type="PROSITE" id="PS50006">
    <property type="entry name" value="FHA_DOMAIN"/>
    <property type="match status" value="1"/>
</dbReference>
<dbReference type="EMBL" id="CP069036">
    <property type="protein sequence ID" value="QRD02669.1"/>
    <property type="molecule type" value="Genomic_DNA"/>
</dbReference>
<dbReference type="InterPro" id="IPR031348">
    <property type="entry name" value="PigL_N"/>
</dbReference>
<dbReference type="Pfam" id="PF00498">
    <property type="entry name" value="FHA"/>
    <property type="match status" value="1"/>
</dbReference>
<protein>
    <recommendedName>
        <fullName evidence="2">FHA domain-containing protein</fullName>
    </recommendedName>
</protein>
<sequence>MDPLSITLACVTLIGVVSKVSTSLRTLSRDFRDAPSELKATDLELSSVQAVLVNLTQQTSGPGGVALLSDLEQHVINIIKHCSVVVADIEKCLQKNMQSRRGVAGYWLLGGGKDELARHRSSLEAHKSALQITLQMLAVNSLRNIVRNTAPIPQIQDDMRRFFKELEQLRARIPTDEAQNGISKALSATLDDMASQFGAVRAHGDKNNQHDETDSDGGWDSDTACINGPAPLSQVSAKSMAQAKVPKPQSPRRTLKDPDHGKRNRAIVTSRKSPSPQSPSLLLLGSVQPKNCNNQRRLTNKEILQHLLEEGIPQEPIRYTVPPKSPKPKSQRLIQIRLRQTAIPEPYPDPYRPFEFPEIMRYVASQPWTLYLGRNAQRKYEPDFIDLQTPGVSEVHCKIWLEDGSWFVEDVQRASCTWLNGTWLTKKENEAHPLKHGDHLELGYYSRWKGSRVKMQFLMGWMNGADLA</sequence>
<keyword evidence="4" id="KW-1185">Reference proteome</keyword>
<dbReference type="OrthoDB" id="524326at2759"/>
<feature type="domain" description="FHA" evidence="2">
    <location>
        <begin position="370"/>
        <end position="424"/>
    </location>
</feature>
<feature type="region of interest" description="Disordered" evidence="1">
    <location>
        <begin position="201"/>
        <end position="287"/>
    </location>
</feature>
<dbReference type="Pfam" id="PF17111">
    <property type="entry name" value="PigL_N"/>
    <property type="match status" value="1"/>
</dbReference>
<gene>
    <name evidence="3" type="ORF">JI435_114070</name>
</gene>
<reference evidence="4" key="1">
    <citation type="journal article" date="2021" name="BMC Genomics">
        <title>Chromosome-level genome assembly and manually-curated proteome of model necrotroph Parastagonospora nodorum Sn15 reveals a genome-wide trove of candidate effector homologs, and redundancy of virulence-related functions within an accessory chromosome.</title>
        <authorList>
            <person name="Bertazzoni S."/>
            <person name="Jones D.A.B."/>
            <person name="Phan H.T."/>
            <person name="Tan K.-C."/>
            <person name="Hane J.K."/>
        </authorList>
    </citation>
    <scope>NUCLEOTIDE SEQUENCE [LARGE SCALE GENOMIC DNA]</scope>
    <source>
        <strain evidence="4">SN15 / ATCC MYA-4574 / FGSC 10173)</strain>
    </source>
</reference>
<proteinExistence type="predicted"/>
<dbReference type="Gene3D" id="2.60.200.20">
    <property type="match status" value="1"/>
</dbReference>
<feature type="compositionally biased region" description="Low complexity" evidence="1">
    <location>
        <begin position="273"/>
        <end position="287"/>
    </location>
</feature>
<dbReference type="InterPro" id="IPR008984">
    <property type="entry name" value="SMAD_FHA_dom_sf"/>
</dbReference>
<dbReference type="VEuPathDB" id="FungiDB:JI435_114070"/>
<dbReference type="Proteomes" id="UP000663193">
    <property type="component" value="Chromosome 14"/>
</dbReference>
<dbReference type="SUPFAM" id="SSF49879">
    <property type="entry name" value="SMAD/FHA domain"/>
    <property type="match status" value="1"/>
</dbReference>
<evidence type="ECO:0000259" key="2">
    <source>
        <dbReference type="PROSITE" id="PS50006"/>
    </source>
</evidence>
<dbReference type="AlphaFoldDB" id="A0A7U2FCD5"/>